<dbReference type="Gene3D" id="3.40.50.1820">
    <property type="entry name" value="alpha/beta hydrolase"/>
    <property type="match status" value="1"/>
</dbReference>
<dbReference type="AlphaFoldDB" id="A0A9X2JFP0"/>
<feature type="domain" description="Thioesterase" evidence="2">
    <location>
        <begin position="17"/>
        <end position="230"/>
    </location>
</feature>
<evidence type="ECO:0000259" key="2">
    <source>
        <dbReference type="Pfam" id="PF00975"/>
    </source>
</evidence>
<dbReference type="InterPro" id="IPR029058">
    <property type="entry name" value="AB_hydrolase_fold"/>
</dbReference>
<gene>
    <name evidence="3" type="ORF">NG895_08355</name>
</gene>
<organism evidence="3 4">
    <name type="scientific">Aeoliella straminimaris</name>
    <dbReference type="NCBI Taxonomy" id="2954799"/>
    <lineage>
        <taxon>Bacteria</taxon>
        <taxon>Pseudomonadati</taxon>
        <taxon>Planctomycetota</taxon>
        <taxon>Planctomycetia</taxon>
        <taxon>Pirellulales</taxon>
        <taxon>Lacipirellulaceae</taxon>
        <taxon>Aeoliella</taxon>
    </lineage>
</organism>
<dbReference type="InterPro" id="IPR001031">
    <property type="entry name" value="Thioesterase"/>
</dbReference>
<dbReference type="PANTHER" id="PTHR11487">
    <property type="entry name" value="THIOESTERASE"/>
    <property type="match status" value="1"/>
</dbReference>
<dbReference type="PANTHER" id="PTHR11487:SF0">
    <property type="entry name" value="S-ACYL FATTY ACID SYNTHASE THIOESTERASE, MEDIUM CHAIN"/>
    <property type="match status" value="1"/>
</dbReference>
<dbReference type="InterPro" id="IPR012223">
    <property type="entry name" value="TEII"/>
</dbReference>
<sequence length="263" mass="28407">MSRHPLLPTTRSTQAKRRLFCFPHAGGGAAAFYRWSRYLPDDVALVPMRLPGREDRMAEPAYTDLAKLADDAAEAVASLAPLPSIFVGHSLGGYVALEVARRLLDTSQFAPTKLVVAACGAPRGGPAKSPIGHLPDDQFIEAVSDRYDGIPDAVRNHPELMAMVLPALRADIQMIETYDYQPSEPLPIDILAIGGTNDVGVSPHRLNEWRGVTSAQFQMRLFPGGHFFLHPAPRREVGAGEARMPAPLSLICNQLPEAGGAIS</sequence>
<accession>A0A9X2JFP0</accession>
<dbReference type="Proteomes" id="UP001155241">
    <property type="component" value="Unassembled WGS sequence"/>
</dbReference>
<dbReference type="EMBL" id="JAMXLR010000026">
    <property type="protein sequence ID" value="MCO6043916.1"/>
    <property type="molecule type" value="Genomic_DNA"/>
</dbReference>
<dbReference type="GO" id="GO:0016787">
    <property type="term" value="F:hydrolase activity"/>
    <property type="evidence" value="ECO:0007669"/>
    <property type="project" value="UniProtKB-KW"/>
</dbReference>
<dbReference type="SUPFAM" id="SSF53474">
    <property type="entry name" value="alpha/beta-Hydrolases"/>
    <property type="match status" value="1"/>
</dbReference>
<protein>
    <submittedName>
        <fullName evidence="3">Alpha/beta fold hydrolase</fullName>
    </submittedName>
</protein>
<comment type="similarity">
    <text evidence="1">Belongs to the thioesterase family.</text>
</comment>
<dbReference type="RefSeq" id="WP_252852018.1">
    <property type="nucleotide sequence ID" value="NZ_JAMXLR010000026.1"/>
</dbReference>
<evidence type="ECO:0000313" key="3">
    <source>
        <dbReference type="EMBL" id="MCO6043916.1"/>
    </source>
</evidence>
<dbReference type="Pfam" id="PF00975">
    <property type="entry name" value="Thioesterase"/>
    <property type="match status" value="1"/>
</dbReference>
<evidence type="ECO:0000313" key="4">
    <source>
        <dbReference type="Proteomes" id="UP001155241"/>
    </source>
</evidence>
<evidence type="ECO:0000256" key="1">
    <source>
        <dbReference type="ARBA" id="ARBA00007169"/>
    </source>
</evidence>
<proteinExistence type="inferred from homology"/>
<reference evidence="3" key="1">
    <citation type="submission" date="2022-06" db="EMBL/GenBank/DDBJ databases">
        <title>Aeoliella straminimaris, a novel planctomycete from sediments.</title>
        <authorList>
            <person name="Vitorino I.R."/>
            <person name="Lage O.M."/>
        </authorList>
    </citation>
    <scope>NUCLEOTIDE SEQUENCE</scope>
    <source>
        <strain evidence="3">ICT_H6.2</strain>
    </source>
</reference>
<keyword evidence="4" id="KW-1185">Reference proteome</keyword>
<comment type="caution">
    <text evidence="3">The sequence shown here is derived from an EMBL/GenBank/DDBJ whole genome shotgun (WGS) entry which is preliminary data.</text>
</comment>
<name>A0A9X2JFP0_9BACT</name>
<keyword evidence="3" id="KW-0378">Hydrolase</keyword>
<dbReference type="GO" id="GO:0008610">
    <property type="term" value="P:lipid biosynthetic process"/>
    <property type="evidence" value="ECO:0007669"/>
    <property type="project" value="TreeGrafter"/>
</dbReference>